<proteinExistence type="predicted"/>
<dbReference type="Proteomes" id="UP000298061">
    <property type="component" value="Unassembled WGS sequence"/>
</dbReference>
<dbReference type="AlphaFoldDB" id="A0A4Y9ZT90"/>
<keyword evidence="2" id="KW-1185">Reference proteome</keyword>
<evidence type="ECO:0000313" key="2">
    <source>
        <dbReference type="Proteomes" id="UP000298061"/>
    </source>
</evidence>
<name>A0A4Y9ZT90_9AGAM</name>
<gene>
    <name evidence="1" type="ORF">EWM64_g5897</name>
</gene>
<sequence length="243" mass="27424">MSGYRHLSPHVLLACKAFFKEINAIRVPAVLIGGGALGMHGLLRRNTKDLDINVGREVLSSAFKSRLPIVEKKQKQDVPGTWLWREEMRSGNEIRVHATYLSGNLHDVSFDIKVLNYAKPEEKRMLDALVLFSKSKDGICFADLGPILATKVVSVVGRTLSQGGKHDTDEDDFSTCILTMMDRKQKMPEEVAKIFLNPDLLQRFLRQDGLKNYDECFKAINVRINDEVRLLPFLSRLAVIGQD</sequence>
<protein>
    <submittedName>
        <fullName evidence="1">Uncharacterized protein</fullName>
    </submittedName>
</protein>
<accession>A0A4Y9ZT90</accession>
<comment type="caution">
    <text evidence="1">The sequence shown here is derived from an EMBL/GenBank/DDBJ whole genome shotgun (WGS) entry which is preliminary data.</text>
</comment>
<evidence type="ECO:0000313" key="1">
    <source>
        <dbReference type="EMBL" id="TFY78116.1"/>
    </source>
</evidence>
<reference evidence="1 2" key="1">
    <citation type="submission" date="2019-02" db="EMBL/GenBank/DDBJ databases">
        <title>Genome sequencing of the rare red list fungi Hericium alpestre (H. flagellum).</title>
        <authorList>
            <person name="Buettner E."/>
            <person name="Kellner H."/>
        </authorList>
    </citation>
    <scope>NUCLEOTIDE SEQUENCE [LARGE SCALE GENOMIC DNA]</scope>
    <source>
        <strain evidence="1 2">DSM 108284</strain>
    </source>
</reference>
<organism evidence="1 2">
    <name type="scientific">Hericium alpestre</name>
    <dbReference type="NCBI Taxonomy" id="135208"/>
    <lineage>
        <taxon>Eukaryota</taxon>
        <taxon>Fungi</taxon>
        <taxon>Dikarya</taxon>
        <taxon>Basidiomycota</taxon>
        <taxon>Agaricomycotina</taxon>
        <taxon>Agaricomycetes</taxon>
        <taxon>Russulales</taxon>
        <taxon>Hericiaceae</taxon>
        <taxon>Hericium</taxon>
    </lineage>
</organism>
<dbReference type="EMBL" id="SFCI01000745">
    <property type="protein sequence ID" value="TFY78116.1"/>
    <property type="molecule type" value="Genomic_DNA"/>
</dbReference>